<keyword evidence="7" id="KW-0963">Cytoplasm</keyword>
<evidence type="ECO:0000256" key="4">
    <source>
        <dbReference type="ARBA" id="ARBA00022801"/>
    </source>
</evidence>
<keyword evidence="7" id="KW-0479">Metal-binding</keyword>
<dbReference type="Gene3D" id="1.20.120.430">
    <property type="entry name" value="tRNA modification GTPase MnmE domain 2"/>
    <property type="match status" value="1"/>
</dbReference>
<dbReference type="FunFam" id="3.30.1360.120:FF:000007">
    <property type="entry name" value="tRNA modification GTPase GTPBP3, mitochondrial"/>
    <property type="match status" value="1"/>
</dbReference>
<feature type="binding site" evidence="7">
    <location>
        <begin position="272"/>
        <end position="275"/>
    </location>
    <ligand>
        <name>GTP</name>
        <dbReference type="ChEBI" id="CHEBI:37565"/>
    </ligand>
</feature>
<dbReference type="SUPFAM" id="SSF52540">
    <property type="entry name" value="P-loop containing nucleoside triphosphate hydrolases"/>
    <property type="match status" value="1"/>
</dbReference>
<dbReference type="NCBIfam" id="TIGR00450">
    <property type="entry name" value="mnmE_trmE_thdF"/>
    <property type="match status" value="1"/>
</dbReference>
<feature type="domain" description="TrmE-type G" evidence="9">
    <location>
        <begin position="218"/>
        <end position="380"/>
    </location>
</feature>
<evidence type="ECO:0000256" key="1">
    <source>
        <dbReference type="ARBA" id="ARBA00011043"/>
    </source>
</evidence>
<dbReference type="InterPro" id="IPR018948">
    <property type="entry name" value="GTP-bd_TrmE_N"/>
</dbReference>
<dbReference type="NCBIfam" id="NF003661">
    <property type="entry name" value="PRK05291.1-3"/>
    <property type="match status" value="1"/>
</dbReference>
<keyword evidence="11" id="KW-1185">Reference proteome</keyword>
<dbReference type="HAMAP" id="MF_00379">
    <property type="entry name" value="GTPase_MnmE"/>
    <property type="match status" value="1"/>
</dbReference>
<dbReference type="CDD" id="cd04164">
    <property type="entry name" value="trmE"/>
    <property type="match status" value="1"/>
</dbReference>
<dbReference type="GO" id="GO:0046872">
    <property type="term" value="F:metal ion binding"/>
    <property type="evidence" value="ECO:0007669"/>
    <property type="project" value="UniProtKB-KW"/>
</dbReference>
<dbReference type="Pfam" id="PF10396">
    <property type="entry name" value="TrmE_N"/>
    <property type="match status" value="1"/>
</dbReference>
<evidence type="ECO:0000259" key="9">
    <source>
        <dbReference type="PROSITE" id="PS51709"/>
    </source>
</evidence>
<evidence type="ECO:0000256" key="7">
    <source>
        <dbReference type="HAMAP-Rule" id="MF_00379"/>
    </source>
</evidence>
<keyword evidence="7" id="KW-0460">Magnesium</keyword>
<comment type="subunit">
    <text evidence="7">Homodimer. Heterotetramer of two MnmE and two MnmG subunits.</text>
</comment>
<dbReference type="RefSeq" id="WP_183414844.1">
    <property type="nucleotide sequence ID" value="NZ_JACHXA010000001.1"/>
</dbReference>
<keyword evidence="2 7" id="KW-0819">tRNA processing</keyword>
<feature type="binding site" evidence="7">
    <location>
        <position position="252"/>
    </location>
    <ligand>
        <name>K(+)</name>
        <dbReference type="ChEBI" id="CHEBI:29103"/>
    </ligand>
</feature>
<comment type="function">
    <text evidence="7">Exhibits a very high intrinsic GTPase hydrolysis rate. Involved in the addition of a carboxymethylaminomethyl (cmnm) group at the wobble position (U34) of certain tRNAs, forming tRNA-cmnm(5)s(2)U34.</text>
</comment>
<comment type="similarity">
    <text evidence="1 7 8">Belongs to the TRAFAC class TrmE-Era-EngA-EngB-Septin-like GTPase superfamily. TrmE GTPase family.</text>
</comment>
<dbReference type="InterPro" id="IPR031168">
    <property type="entry name" value="G_TrmE"/>
</dbReference>
<proteinExistence type="inferred from homology"/>
<dbReference type="InterPro" id="IPR005225">
    <property type="entry name" value="Small_GTP-bd"/>
</dbReference>
<dbReference type="PANTHER" id="PTHR42714:SF2">
    <property type="entry name" value="TRNA MODIFICATION GTPASE GTPBP3, MITOCHONDRIAL"/>
    <property type="match status" value="1"/>
</dbReference>
<feature type="binding site" evidence="7">
    <location>
        <begin position="334"/>
        <end position="337"/>
    </location>
    <ligand>
        <name>GTP</name>
        <dbReference type="ChEBI" id="CHEBI:37565"/>
    </ligand>
</feature>
<dbReference type="PROSITE" id="PS51709">
    <property type="entry name" value="G_TRME"/>
    <property type="match status" value="1"/>
</dbReference>
<keyword evidence="5 7" id="KW-0630">Potassium</keyword>
<dbReference type="NCBIfam" id="TIGR00231">
    <property type="entry name" value="small_GTP"/>
    <property type="match status" value="1"/>
</dbReference>
<dbReference type="InterPro" id="IPR027417">
    <property type="entry name" value="P-loop_NTPase"/>
</dbReference>
<dbReference type="GO" id="GO:0030488">
    <property type="term" value="P:tRNA methylation"/>
    <property type="evidence" value="ECO:0007669"/>
    <property type="project" value="TreeGrafter"/>
</dbReference>
<evidence type="ECO:0000256" key="5">
    <source>
        <dbReference type="ARBA" id="ARBA00022958"/>
    </source>
</evidence>
<dbReference type="GO" id="GO:0002098">
    <property type="term" value="P:tRNA wobble uridine modification"/>
    <property type="evidence" value="ECO:0007669"/>
    <property type="project" value="TreeGrafter"/>
</dbReference>
<dbReference type="InterPro" id="IPR027368">
    <property type="entry name" value="MnmE_dom2"/>
</dbReference>
<organism evidence="10 11">
    <name type="scientific">Limibacillus halophilus</name>
    <dbReference type="NCBI Taxonomy" id="1579333"/>
    <lineage>
        <taxon>Bacteria</taxon>
        <taxon>Pseudomonadati</taxon>
        <taxon>Pseudomonadota</taxon>
        <taxon>Alphaproteobacteria</taxon>
        <taxon>Rhodospirillales</taxon>
        <taxon>Rhodovibrionaceae</taxon>
        <taxon>Limibacillus</taxon>
    </lineage>
</organism>
<dbReference type="GO" id="GO:0005737">
    <property type="term" value="C:cytoplasm"/>
    <property type="evidence" value="ECO:0007669"/>
    <property type="project" value="UniProtKB-SubCell"/>
</dbReference>
<dbReference type="PANTHER" id="PTHR42714">
    <property type="entry name" value="TRNA MODIFICATION GTPASE GTPBP3"/>
    <property type="match status" value="1"/>
</dbReference>
<dbReference type="AlphaFoldDB" id="A0A839SRP4"/>
<dbReference type="EMBL" id="JACHXA010000001">
    <property type="protein sequence ID" value="MBB3064026.1"/>
    <property type="molecule type" value="Genomic_DNA"/>
</dbReference>
<gene>
    <name evidence="7" type="primary">mnmE</name>
    <name evidence="7" type="synonym">trmE</name>
    <name evidence="10" type="ORF">FHR98_000291</name>
</gene>
<dbReference type="InterPro" id="IPR025867">
    <property type="entry name" value="MnmE_helical"/>
</dbReference>
<evidence type="ECO:0000313" key="10">
    <source>
        <dbReference type="EMBL" id="MBB3064026.1"/>
    </source>
</evidence>
<protein>
    <recommendedName>
        <fullName evidence="7">tRNA modification GTPase MnmE</fullName>
        <ecNumber evidence="7">3.6.-.-</ecNumber>
    </recommendedName>
</protein>
<dbReference type="GO" id="GO:0005525">
    <property type="term" value="F:GTP binding"/>
    <property type="evidence" value="ECO:0007669"/>
    <property type="project" value="UniProtKB-UniRule"/>
</dbReference>
<dbReference type="Pfam" id="PF12631">
    <property type="entry name" value="MnmE_helical"/>
    <property type="match status" value="1"/>
</dbReference>
<evidence type="ECO:0000256" key="3">
    <source>
        <dbReference type="ARBA" id="ARBA00022741"/>
    </source>
</evidence>
<comment type="caution">
    <text evidence="7">Lacks conserved residue(s) required for the propagation of feature annotation.</text>
</comment>
<dbReference type="Proteomes" id="UP000581135">
    <property type="component" value="Unassembled WGS sequence"/>
</dbReference>
<feature type="binding site" evidence="7">
    <location>
        <begin position="228"/>
        <end position="233"/>
    </location>
    <ligand>
        <name>GTP</name>
        <dbReference type="ChEBI" id="CHEBI:37565"/>
    </ligand>
</feature>
<comment type="subcellular location">
    <subcellularLocation>
        <location evidence="7">Cytoplasm</location>
    </subcellularLocation>
</comment>
<evidence type="ECO:0000256" key="6">
    <source>
        <dbReference type="ARBA" id="ARBA00023134"/>
    </source>
</evidence>
<dbReference type="Gene3D" id="3.40.50.300">
    <property type="entry name" value="P-loop containing nucleotide triphosphate hydrolases"/>
    <property type="match status" value="1"/>
</dbReference>
<feature type="binding site" evidence="7">
    <location>
        <position position="247"/>
    </location>
    <ligand>
        <name>K(+)</name>
        <dbReference type="ChEBI" id="CHEBI:29103"/>
    </ligand>
</feature>
<keyword evidence="4 7" id="KW-0378">Hydrolase</keyword>
<dbReference type="Gene3D" id="3.30.1360.120">
    <property type="entry name" value="Probable tRNA modification gtpase trme, domain 1"/>
    <property type="match status" value="1"/>
</dbReference>
<dbReference type="InterPro" id="IPR006073">
    <property type="entry name" value="GTP-bd"/>
</dbReference>
<sequence length="455" mass="48932">MVSDTIFAMSSGAGRAGIAVVRTSGPRAGEALGAMLGGKGLPQPRRALLTAVVDPRDGITIDRCLVLWFPAPSSFTGEDVFELHLHGGRAVLDAALAALAAFPGLRPAEPGEFTRRAFDNGLLDLTAVEGLADLITAETEAQRRQALRQLEGGLSAKVQAWQTRLVKLLAEIEAWIDFPDEDLPENLVAGHAREVEKLALEIEGALASGLSARRLREGVMIAIIGPPNAGKSSIINRLAKRDAAIVSEIAGTTRDVVEVHLSLSGFPVTVADTAGLREAEAGELDPIEREGIRRSRDRASSADFLLGVFDLRDFPELDRETLGLLSEKSLVLLNKADLVSEPDASLLQWQSGIAPETICISAVSGAGFNALEAALEKRLRAELSDALAAPGFSRLRHEQCLRDCVVALRRFDPRAEVELQAEELRIALRTLGRLLGRVDVEDLLDVIFRDFCIGK</sequence>
<dbReference type="SUPFAM" id="SSF116878">
    <property type="entry name" value="TrmE connector domain"/>
    <property type="match status" value="1"/>
</dbReference>
<comment type="cofactor">
    <cofactor evidence="7">
        <name>K(+)</name>
        <dbReference type="ChEBI" id="CHEBI:29103"/>
    </cofactor>
    <text evidence="7">Binds 1 potassium ion per subunit.</text>
</comment>
<evidence type="ECO:0000256" key="2">
    <source>
        <dbReference type="ARBA" id="ARBA00022694"/>
    </source>
</evidence>
<dbReference type="InterPro" id="IPR027266">
    <property type="entry name" value="TrmE/GcvT-like"/>
</dbReference>
<feature type="binding site" evidence="7">
    <location>
        <position position="228"/>
    </location>
    <ligand>
        <name>K(+)</name>
        <dbReference type="ChEBI" id="CHEBI:29103"/>
    </ligand>
</feature>
<keyword evidence="6 7" id="KW-0342">GTP-binding</keyword>
<reference evidence="10 11" key="1">
    <citation type="submission" date="2020-08" db="EMBL/GenBank/DDBJ databases">
        <title>Genomic Encyclopedia of Type Strains, Phase III (KMG-III): the genomes of soil and plant-associated and newly described type strains.</title>
        <authorList>
            <person name="Whitman W."/>
        </authorList>
    </citation>
    <scope>NUCLEOTIDE SEQUENCE [LARGE SCALE GENOMIC DNA]</scope>
    <source>
        <strain evidence="10 11">CECT 8803</strain>
    </source>
</reference>
<feature type="binding site" evidence="7">
    <location>
        <position position="232"/>
    </location>
    <ligand>
        <name>Mg(2+)</name>
        <dbReference type="ChEBI" id="CHEBI:18420"/>
    </ligand>
</feature>
<feature type="binding site" evidence="7">
    <location>
        <begin position="247"/>
        <end position="253"/>
    </location>
    <ligand>
        <name>GTP</name>
        <dbReference type="ChEBI" id="CHEBI:37565"/>
    </ligand>
</feature>
<evidence type="ECO:0000313" key="11">
    <source>
        <dbReference type="Proteomes" id="UP000581135"/>
    </source>
</evidence>
<name>A0A839SRP4_9PROT</name>
<comment type="caution">
    <text evidence="10">The sequence shown here is derived from an EMBL/GenBank/DDBJ whole genome shotgun (WGS) entry which is preliminary data.</text>
</comment>
<accession>A0A839SRP4</accession>
<keyword evidence="3 7" id="KW-0547">Nucleotide-binding</keyword>
<dbReference type="Pfam" id="PF01926">
    <property type="entry name" value="MMR_HSR1"/>
    <property type="match status" value="1"/>
</dbReference>
<dbReference type="InterPro" id="IPR004520">
    <property type="entry name" value="GTPase_MnmE"/>
</dbReference>
<feature type="binding site" evidence="7">
    <location>
        <position position="249"/>
    </location>
    <ligand>
        <name>K(+)</name>
        <dbReference type="ChEBI" id="CHEBI:29103"/>
    </ligand>
</feature>
<dbReference type="GO" id="GO:0003924">
    <property type="term" value="F:GTPase activity"/>
    <property type="evidence" value="ECO:0007669"/>
    <property type="project" value="UniProtKB-UniRule"/>
</dbReference>
<evidence type="ECO:0000256" key="8">
    <source>
        <dbReference type="RuleBase" id="RU003313"/>
    </source>
</evidence>
<dbReference type="CDD" id="cd14858">
    <property type="entry name" value="TrmE_N"/>
    <property type="match status" value="1"/>
</dbReference>
<dbReference type="EC" id="3.6.-.-" evidence="7"/>
<feature type="binding site" evidence="7">
    <location>
        <position position="253"/>
    </location>
    <ligand>
        <name>Mg(2+)</name>
        <dbReference type="ChEBI" id="CHEBI:18420"/>
    </ligand>
</feature>